<dbReference type="Pfam" id="PF03167">
    <property type="entry name" value="UDG"/>
    <property type="match status" value="1"/>
</dbReference>
<name>X1JA80_9ZZZZ</name>
<keyword evidence="7" id="KW-0227">DNA damage</keyword>
<reference evidence="13" key="1">
    <citation type="journal article" date="2014" name="Front. Microbiol.">
        <title>High frequency of phylogenetically diverse reductive dehalogenase-homologous genes in deep subseafloor sedimentary metagenomes.</title>
        <authorList>
            <person name="Kawai M."/>
            <person name="Futagami T."/>
            <person name="Toyoda A."/>
            <person name="Takaki Y."/>
            <person name="Nishi S."/>
            <person name="Hori S."/>
            <person name="Arai W."/>
            <person name="Tsubouchi T."/>
            <person name="Morono Y."/>
            <person name="Uchiyama I."/>
            <person name="Ito T."/>
            <person name="Fujiyama A."/>
            <person name="Inagaki F."/>
            <person name="Takami H."/>
        </authorList>
    </citation>
    <scope>NUCLEOTIDE SEQUENCE</scope>
    <source>
        <strain evidence="13">Expedition CK06-06</strain>
    </source>
</reference>
<sequence>DEVNKCRRCELWRSRKNAVPGEGSPSARIAFVGEAPGADEDAQGRPFVGRAGQLLDKIIIAMGLKRGDVYICNILKCRPPDNRDPKPDEIIKCLPFLQQQLEMIGPEIIVALGAHAARTLLETNKPIGHLRGKFHEYYPSMTAKPIKLMATYHPAYLLRSYSPENRRKVWEDMQKVLAELGMEAPSR</sequence>
<evidence type="ECO:0000256" key="5">
    <source>
        <dbReference type="ARBA" id="ARBA00022485"/>
    </source>
</evidence>
<evidence type="ECO:0000256" key="4">
    <source>
        <dbReference type="ARBA" id="ARBA00019403"/>
    </source>
</evidence>
<evidence type="ECO:0000256" key="3">
    <source>
        <dbReference type="ARBA" id="ARBA00012030"/>
    </source>
</evidence>
<dbReference type="InterPro" id="IPR005273">
    <property type="entry name" value="Ura-DNA_glyco_family4"/>
</dbReference>
<evidence type="ECO:0000259" key="12">
    <source>
        <dbReference type="SMART" id="SM00986"/>
    </source>
</evidence>
<evidence type="ECO:0000256" key="10">
    <source>
        <dbReference type="ARBA" id="ARBA00023014"/>
    </source>
</evidence>
<dbReference type="GO" id="GO:0006281">
    <property type="term" value="P:DNA repair"/>
    <property type="evidence" value="ECO:0007669"/>
    <property type="project" value="UniProtKB-KW"/>
</dbReference>
<comment type="caution">
    <text evidence="13">The sequence shown here is derived from an EMBL/GenBank/DDBJ whole genome shotgun (WGS) entry which is preliminary data.</text>
</comment>
<dbReference type="GO" id="GO:0046872">
    <property type="term" value="F:metal ion binding"/>
    <property type="evidence" value="ECO:0007669"/>
    <property type="project" value="UniProtKB-KW"/>
</dbReference>
<dbReference type="InterPro" id="IPR036895">
    <property type="entry name" value="Uracil-DNA_glycosylase-like_sf"/>
</dbReference>
<gene>
    <name evidence="13" type="ORF">S03H2_48721</name>
</gene>
<dbReference type="AlphaFoldDB" id="X1JA80"/>
<dbReference type="NCBIfam" id="TIGR00758">
    <property type="entry name" value="UDG_fam4"/>
    <property type="match status" value="1"/>
</dbReference>
<evidence type="ECO:0000313" key="13">
    <source>
        <dbReference type="EMBL" id="GAH66663.1"/>
    </source>
</evidence>
<keyword evidence="5" id="KW-0004">4Fe-4S</keyword>
<dbReference type="CDD" id="cd10030">
    <property type="entry name" value="UDG-F4_TTUDGA_SPO1dp_like"/>
    <property type="match status" value="1"/>
</dbReference>
<dbReference type="EMBL" id="BARU01030736">
    <property type="protein sequence ID" value="GAH66663.1"/>
    <property type="molecule type" value="Genomic_DNA"/>
</dbReference>
<evidence type="ECO:0000256" key="7">
    <source>
        <dbReference type="ARBA" id="ARBA00022763"/>
    </source>
</evidence>
<dbReference type="SUPFAM" id="SSF52141">
    <property type="entry name" value="Uracil-DNA glycosylase-like"/>
    <property type="match status" value="1"/>
</dbReference>
<evidence type="ECO:0000256" key="11">
    <source>
        <dbReference type="ARBA" id="ARBA00023204"/>
    </source>
</evidence>
<evidence type="ECO:0000256" key="8">
    <source>
        <dbReference type="ARBA" id="ARBA00022801"/>
    </source>
</evidence>
<dbReference type="InterPro" id="IPR005122">
    <property type="entry name" value="Uracil-DNA_glycosylase-like"/>
</dbReference>
<dbReference type="PANTHER" id="PTHR33693:SF1">
    <property type="entry name" value="TYPE-4 URACIL-DNA GLYCOSYLASE"/>
    <property type="match status" value="1"/>
</dbReference>
<dbReference type="EC" id="3.2.2.27" evidence="3"/>
<evidence type="ECO:0000256" key="6">
    <source>
        <dbReference type="ARBA" id="ARBA00022723"/>
    </source>
</evidence>
<keyword evidence="6" id="KW-0479">Metal-binding</keyword>
<evidence type="ECO:0000256" key="9">
    <source>
        <dbReference type="ARBA" id="ARBA00023004"/>
    </source>
</evidence>
<evidence type="ECO:0000256" key="1">
    <source>
        <dbReference type="ARBA" id="ARBA00001400"/>
    </source>
</evidence>
<keyword evidence="11" id="KW-0234">DNA repair</keyword>
<accession>X1JA80</accession>
<dbReference type="GO" id="GO:0004844">
    <property type="term" value="F:uracil DNA N-glycosylase activity"/>
    <property type="evidence" value="ECO:0007669"/>
    <property type="project" value="UniProtKB-EC"/>
</dbReference>
<comment type="similarity">
    <text evidence="2">Belongs to the uracil-DNA glycosylase (UDG) superfamily. Type 4 (UDGa) family.</text>
</comment>
<keyword evidence="10" id="KW-0411">Iron-sulfur</keyword>
<keyword evidence="8" id="KW-0378">Hydrolase</keyword>
<dbReference type="SMART" id="SM00986">
    <property type="entry name" value="UDG"/>
    <property type="match status" value="1"/>
</dbReference>
<dbReference type="GO" id="GO:0051539">
    <property type="term" value="F:4 iron, 4 sulfur cluster binding"/>
    <property type="evidence" value="ECO:0007669"/>
    <property type="project" value="UniProtKB-KW"/>
</dbReference>
<feature type="non-terminal residue" evidence="13">
    <location>
        <position position="1"/>
    </location>
</feature>
<dbReference type="SMART" id="SM00987">
    <property type="entry name" value="UreE_C"/>
    <property type="match status" value="1"/>
</dbReference>
<keyword evidence="9" id="KW-0408">Iron</keyword>
<dbReference type="InterPro" id="IPR051536">
    <property type="entry name" value="UDG_Type-4/5"/>
</dbReference>
<dbReference type="Gene3D" id="3.40.470.10">
    <property type="entry name" value="Uracil-DNA glycosylase-like domain"/>
    <property type="match status" value="1"/>
</dbReference>
<organism evidence="13">
    <name type="scientific">marine sediment metagenome</name>
    <dbReference type="NCBI Taxonomy" id="412755"/>
    <lineage>
        <taxon>unclassified sequences</taxon>
        <taxon>metagenomes</taxon>
        <taxon>ecological metagenomes</taxon>
    </lineage>
</organism>
<evidence type="ECO:0000256" key="2">
    <source>
        <dbReference type="ARBA" id="ARBA00006521"/>
    </source>
</evidence>
<comment type="catalytic activity">
    <reaction evidence="1">
        <text>Hydrolyzes single-stranded DNA or mismatched double-stranded DNA and polynucleotides, releasing free uracil.</text>
        <dbReference type="EC" id="3.2.2.27"/>
    </reaction>
</comment>
<protein>
    <recommendedName>
        <fullName evidence="4">Type-4 uracil-DNA glycosylase</fullName>
        <ecNumber evidence="3">3.2.2.27</ecNumber>
    </recommendedName>
</protein>
<proteinExistence type="inferred from homology"/>
<feature type="domain" description="Uracil-DNA glycosylase-like" evidence="12">
    <location>
        <begin position="20"/>
        <end position="174"/>
    </location>
</feature>
<dbReference type="PANTHER" id="PTHR33693">
    <property type="entry name" value="TYPE-5 URACIL-DNA GLYCOSYLASE"/>
    <property type="match status" value="1"/>
</dbReference>